<comment type="caution">
    <text evidence="1">The sequence shown here is derived from an EMBL/GenBank/DDBJ whole genome shotgun (WGS) entry which is preliminary data.</text>
</comment>
<reference evidence="1" key="1">
    <citation type="journal article" date="2015" name="Nature">
        <title>Complex archaea that bridge the gap between prokaryotes and eukaryotes.</title>
        <authorList>
            <person name="Spang A."/>
            <person name="Saw J.H."/>
            <person name="Jorgensen S.L."/>
            <person name="Zaremba-Niedzwiedzka K."/>
            <person name="Martijn J."/>
            <person name="Lind A.E."/>
            <person name="van Eijk R."/>
            <person name="Schleper C."/>
            <person name="Guy L."/>
            <person name="Ettema T.J."/>
        </authorList>
    </citation>
    <scope>NUCLEOTIDE SEQUENCE</scope>
</reference>
<organism evidence="1">
    <name type="scientific">marine sediment metagenome</name>
    <dbReference type="NCBI Taxonomy" id="412755"/>
    <lineage>
        <taxon>unclassified sequences</taxon>
        <taxon>metagenomes</taxon>
        <taxon>ecological metagenomes</taxon>
    </lineage>
</organism>
<dbReference type="AlphaFoldDB" id="A0A0F9EFH2"/>
<proteinExistence type="predicted"/>
<sequence length="104" mass="12375">MFIWIKMEDKEKTTCSICETTNSKGWLGKGNGIYCNYCSKDINDFEWQPQKNCNIEFLAEVFFRRGRGEQISFEELHKEKSDLNFISFPELFKRLNTTSEVQKR</sequence>
<evidence type="ECO:0000313" key="1">
    <source>
        <dbReference type="EMBL" id="KKL28621.1"/>
    </source>
</evidence>
<dbReference type="EMBL" id="LAZR01035031">
    <property type="protein sequence ID" value="KKL28621.1"/>
    <property type="molecule type" value="Genomic_DNA"/>
</dbReference>
<accession>A0A0F9EFH2</accession>
<gene>
    <name evidence="1" type="ORF">LCGC14_2373290</name>
</gene>
<name>A0A0F9EFH2_9ZZZZ</name>
<protein>
    <submittedName>
        <fullName evidence="1">Uncharacterized protein</fullName>
    </submittedName>
</protein>